<sequence>MLKLQPRSWQAVPRLVALEASIHASETLLEREIVERWELLLYSLALEFMTGRPAGFVLPPGSKPSSPRVVGVSVRLDAQNDPDATYSFLEKLVHVLLPSQMGFEGVTPPMPANHDPWPGRKAEPDHRVAPLRPFATELKLTNLLAFPDLERHFSRFEALRGMRVRLEMEGVAAEDCAALLSGLSVPLLTGPAADAALAEAAEQAERRRRGQA</sequence>
<organism evidence="1 2">
    <name type="scientific">Gonium pectorale</name>
    <name type="common">Green alga</name>
    <dbReference type="NCBI Taxonomy" id="33097"/>
    <lineage>
        <taxon>Eukaryota</taxon>
        <taxon>Viridiplantae</taxon>
        <taxon>Chlorophyta</taxon>
        <taxon>core chlorophytes</taxon>
        <taxon>Chlorophyceae</taxon>
        <taxon>CS clade</taxon>
        <taxon>Chlamydomonadales</taxon>
        <taxon>Volvocaceae</taxon>
        <taxon>Gonium</taxon>
    </lineage>
</organism>
<dbReference type="SUPFAM" id="SSF55282">
    <property type="entry name" value="RL5-like"/>
    <property type="match status" value="1"/>
</dbReference>
<evidence type="ECO:0000313" key="1">
    <source>
        <dbReference type="EMBL" id="KXZ44290.1"/>
    </source>
</evidence>
<dbReference type="STRING" id="33097.A0A150G4Q5"/>
<comment type="caution">
    <text evidence="1">The sequence shown here is derived from an EMBL/GenBank/DDBJ whole genome shotgun (WGS) entry which is preliminary data.</text>
</comment>
<protein>
    <submittedName>
        <fullName evidence="1">Uncharacterized protein</fullName>
    </submittedName>
</protein>
<evidence type="ECO:0000313" key="2">
    <source>
        <dbReference type="Proteomes" id="UP000075714"/>
    </source>
</evidence>
<dbReference type="AlphaFoldDB" id="A0A150G4Q5"/>
<reference evidence="2" key="1">
    <citation type="journal article" date="2016" name="Nat. Commun.">
        <title>The Gonium pectorale genome demonstrates co-option of cell cycle regulation during the evolution of multicellularity.</title>
        <authorList>
            <person name="Hanschen E.R."/>
            <person name="Marriage T.N."/>
            <person name="Ferris P.J."/>
            <person name="Hamaji T."/>
            <person name="Toyoda A."/>
            <person name="Fujiyama A."/>
            <person name="Neme R."/>
            <person name="Noguchi H."/>
            <person name="Minakuchi Y."/>
            <person name="Suzuki M."/>
            <person name="Kawai-Toyooka H."/>
            <person name="Smith D.R."/>
            <person name="Sparks H."/>
            <person name="Anderson J."/>
            <person name="Bakaric R."/>
            <person name="Luria V."/>
            <person name="Karger A."/>
            <person name="Kirschner M.W."/>
            <person name="Durand P.M."/>
            <person name="Michod R.E."/>
            <person name="Nozaki H."/>
            <person name="Olson B.J."/>
        </authorList>
    </citation>
    <scope>NUCLEOTIDE SEQUENCE [LARGE SCALE GENOMIC DNA]</scope>
    <source>
        <strain evidence="2">NIES-2863</strain>
    </source>
</reference>
<dbReference type="Proteomes" id="UP000075714">
    <property type="component" value="Unassembled WGS sequence"/>
</dbReference>
<gene>
    <name evidence="1" type="ORF">GPECTOR_70g521</name>
</gene>
<proteinExistence type="predicted"/>
<name>A0A150G4Q5_GONPE</name>
<accession>A0A150G4Q5</accession>
<dbReference type="OrthoDB" id="539541at2759"/>
<dbReference type="Gene3D" id="3.30.1440.10">
    <property type="match status" value="1"/>
</dbReference>
<dbReference type="EMBL" id="LSYV01000071">
    <property type="protein sequence ID" value="KXZ44290.1"/>
    <property type="molecule type" value="Genomic_DNA"/>
</dbReference>
<dbReference type="InterPro" id="IPR022803">
    <property type="entry name" value="Ribosomal_uL5_dom_sf"/>
</dbReference>
<keyword evidence="2" id="KW-1185">Reference proteome</keyword>